<dbReference type="InterPro" id="IPR036770">
    <property type="entry name" value="Ankyrin_rpt-contain_sf"/>
</dbReference>
<feature type="compositionally biased region" description="Basic and acidic residues" evidence="2">
    <location>
        <begin position="156"/>
        <end position="190"/>
    </location>
</feature>
<organism evidence="4">
    <name type="scientific">Naegleria gruberi</name>
    <name type="common">Amoeba</name>
    <dbReference type="NCBI Taxonomy" id="5762"/>
    <lineage>
        <taxon>Eukaryota</taxon>
        <taxon>Discoba</taxon>
        <taxon>Heterolobosea</taxon>
        <taxon>Tetramitia</taxon>
        <taxon>Eutetramitia</taxon>
        <taxon>Vahlkampfiidae</taxon>
        <taxon>Naegleria</taxon>
    </lineage>
</organism>
<dbReference type="VEuPathDB" id="AmoebaDB:NAEGRDRAFT_73154"/>
<gene>
    <name evidence="3" type="ORF">NAEGRDRAFT_73154</name>
</gene>
<dbReference type="Proteomes" id="UP000006671">
    <property type="component" value="Unassembled WGS sequence"/>
</dbReference>
<dbReference type="Pfam" id="PF12796">
    <property type="entry name" value="Ank_2"/>
    <property type="match status" value="1"/>
</dbReference>
<name>D2VVV5_NAEGR</name>
<accession>D2VVV5</accession>
<dbReference type="STRING" id="5762.D2VVV5"/>
<protein>
    <submittedName>
        <fullName evidence="3">Predicted protein</fullName>
    </submittedName>
</protein>
<reference evidence="3 4" key="1">
    <citation type="journal article" date="2010" name="Cell">
        <title>The genome of Naegleria gruberi illuminates early eukaryotic versatility.</title>
        <authorList>
            <person name="Fritz-Laylin L.K."/>
            <person name="Prochnik S.E."/>
            <person name="Ginger M.L."/>
            <person name="Dacks J.B."/>
            <person name="Carpenter M.L."/>
            <person name="Field M.C."/>
            <person name="Kuo A."/>
            <person name="Paredez A."/>
            <person name="Chapman J."/>
            <person name="Pham J."/>
            <person name="Shu S."/>
            <person name="Neupane R."/>
            <person name="Cipriano M."/>
            <person name="Mancuso J."/>
            <person name="Tu H."/>
            <person name="Salamov A."/>
            <person name="Lindquist E."/>
            <person name="Shapiro H."/>
            <person name="Lucas S."/>
            <person name="Grigoriev I.V."/>
            <person name="Cande W.Z."/>
            <person name="Fulton C."/>
            <person name="Rokhsar D.S."/>
            <person name="Dawson S.C."/>
        </authorList>
    </citation>
    <scope>NUCLEOTIDE SEQUENCE [LARGE SCALE GENOMIC DNA]</scope>
    <source>
        <strain evidence="3 4">NEG-M</strain>
    </source>
</reference>
<proteinExistence type="predicted"/>
<evidence type="ECO:0000256" key="1">
    <source>
        <dbReference type="PROSITE-ProRule" id="PRU00023"/>
    </source>
</evidence>
<dbReference type="PROSITE" id="PS50297">
    <property type="entry name" value="ANK_REP_REGION"/>
    <property type="match status" value="2"/>
</dbReference>
<dbReference type="PROSITE" id="PS50088">
    <property type="entry name" value="ANK_REPEAT"/>
    <property type="match status" value="2"/>
</dbReference>
<dbReference type="Gene3D" id="1.25.40.20">
    <property type="entry name" value="Ankyrin repeat-containing domain"/>
    <property type="match status" value="1"/>
</dbReference>
<dbReference type="EMBL" id="GG738902">
    <property type="protein sequence ID" value="EFC39169.1"/>
    <property type="molecule type" value="Genomic_DNA"/>
</dbReference>
<keyword evidence="4" id="KW-1185">Reference proteome</keyword>
<dbReference type="AlphaFoldDB" id="D2VVV5"/>
<feature type="compositionally biased region" description="Basic and acidic residues" evidence="2">
    <location>
        <begin position="138"/>
        <end position="149"/>
    </location>
</feature>
<dbReference type="GeneID" id="8858146"/>
<dbReference type="PANTHER" id="PTHR24127">
    <property type="entry name" value="ANKYRIN REPEAT AND EF-HAND DOMAIN-CONTAINING PROTEIN 1"/>
    <property type="match status" value="1"/>
</dbReference>
<keyword evidence="1" id="KW-0040">ANK repeat</keyword>
<dbReference type="OrthoDB" id="194358at2759"/>
<dbReference type="PANTHER" id="PTHR24127:SF1">
    <property type="entry name" value="ANKYRIN REPEAT AND EF-HAND DOMAIN-CONTAINING PROTEIN 1"/>
    <property type="match status" value="1"/>
</dbReference>
<dbReference type="InterPro" id="IPR002110">
    <property type="entry name" value="Ankyrin_rpt"/>
</dbReference>
<feature type="repeat" description="ANK" evidence="1">
    <location>
        <begin position="77"/>
        <end position="99"/>
    </location>
</feature>
<dbReference type="InterPro" id="IPR052801">
    <property type="entry name" value="Ankyrin-EF-hand"/>
</dbReference>
<evidence type="ECO:0000256" key="2">
    <source>
        <dbReference type="SAM" id="MobiDB-lite"/>
    </source>
</evidence>
<feature type="repeat" description="ANK" evidence="1">
    <location>
        <begin position="32"/>
        <end position="56"/>
    </location>
</feature>
<evidence type="ECO:0000313" key="4">
    <source>
        <dbReference type="Proteomes" id="UP000006671"/>
    </source>
</evidence>
<dbReference type="InParanoid" id="D2VVV5"/>
<feature type="region of interest" description="Disordered" evidence="2">
    <location>
        <begin position="138"/>
        <end position="192"/>
    </location>
</feature>
<dbReference type="SMART" id="SM00248">
    <property type="entry name" value="ANK"/>
    <property type="match status" value="2"/>
</dbReference>
<sequence>MLSPHLVDAANSGNVAEFKKYFKPTKVNESDRNKTLLYMACERGHLEIVKLLLNCGGLDVNKGFTYHFISIKLGQEEMESPLHIACEKGRLEIVKLLLQSPNIKINNLWKVNGKEISKIKKELNEKVEKDKIKKEILEKQEPLEKHDENQETLEQQEEKHDENQETLEKQDENIKEQDETQETNIERQEETQSNSQINAIKVLCTVLENEFQKEYLEICEKLKNCFEHANELKLEQESSQVDELKLNMTCMVESIKSENFLMKLTKYIQELEEKLIVLDEFIKTYLNQEYLTDIQLLNKDELSEIIEIYELLRKIMESLGNETVELQQFIPKKVQIGIYLIELSS</sequence>
<dbReference type="RefSeq" id="XP_002671913.1">
    <property type="nucleotide sequence ID" value="XM_002671867.1"/>
</dbReference>
<dbReference type="KEGG" id="ngr:NAEGRDRAFT_73154"/>
<evidence type="ECO:0000313" key="3">
    <source>
        <dbReference type="EMBL" id="EFC39169.1"/>
    </source>
</evidence>
<dbReference type="SUPFAM" id="SSF48403">
    <property type="entry name" value="Ankyrin repeat"/>
    <property type="match status" value="1"/>
</dbReference>